<evidence type="ECO:0000256" key="1">
    <source>
        <dbReference type="SAM" id="SignalP"/>
    </source>
</evidence>
<dbReference type="Pfam" id="PF19081">
    <property type="entry name" value="Ig_7"/>
    <property type="match status" value="1"/>
</dbReference>
<dbReference type="EMBL" id="JACWMW010000006">
    <property type="protein sequence ID" value="MBD1387529.1"/>
    <property type="molecule type" value="Genomic_DNA"/>
</dbReference>
<protein>
    <submittedName>
        <fullName evidence="3">Gliding motility-associated C-terminal domain-containing protein</fullName>
    </submittedName>
</protein>
<dbReference type="NCBIfam" id="TIGR04131">
    <property type="entry name" value="Bac_Flav_CTERM"/>
    <property type="match status" value="1"/>
</dbReference>
<accession>A0ABR7XAE3</accession>
<keyword evidence="1" id="KW-0732">Signal</keyword>
<keyword evidence="4" id="KW-1185">Reference proteome</keyword>
<name>A0ABR7XAE3_9SPHI</name>
<proteinExistence type="predicted"/>
<feature type="signal peptide" evidence="1">
    <location>
        <begin position="1"/>
        <end position="22"/>
    </location>
</feature>
<dbReference type="InterPro" id="IPR044023">
    <property type="entry name" value="Ig_7"/>
</dbReference>
<organism evidence="3 4">
    <name type="scientific">Mucilaginibacter rigui</name>
    <dbReference type="NCBI Taxonomy" id="534635"/>
    <lineage>
        <taxon>Bacteria</taxon>
        <taxon>Pseudomonadati</taxon>
        <taxon>Bacteroidota</taxon>
        <taxon>Sphingobacteriia</taxon>
        <taxon>Sphingobacteriales</taxon>
        <taxon>Sphingobacteriaceae</taxon>
        <taxon>Mucilaginibacter</taxon>
    </lineage>
</organism>
<dbReference type="InterPro" id="IPR026341">
    <property type="entry name" value="T9SS_type_B"/>
</dbReference>
<dbReference type="InterPro" id="IPR006626">
    <property type="entry name" value="PbH1"/>
</dbReference>
<evidence type="ECO:0000259" key="2">
    <source>
        <dbReference type="Pfam" id="PF19081"/>
    </source>
</evidence>
<reference evidence="3 4" key="1">
    <citation type="submission" date="2020-09" db="EMBL/GenBank/DDBJ databases">
        <title>Novel species of Mucilaginibacter isolated from a glacier on the Tibetan Plateau.</title>
        <authorList>
            <person name="Liu Q."/>
            <person name="Xin Y.-H."/>
        </authorList>
    </citation>
    <scope>NUCLEOTIDE SEQUENCE [LARGE SCALE GENOMIC DNA]</scope>
    <source>
        <strain evidence="3 4">CGMCC 1.13878</strain>
    </source>
</reference>
<evidence type="ECO:0000313" key="4">
    <source>
        <dbReference type="Proteomes" id="UP000618754"/>
    </source>
</evidence>
<gene>
    <name evidence="3" type="ORF">IDJ75_19750</name>
</gene>
<comment type="caution">
    <text evidence="3">The sequence shown here is derived from an EMBL/GenBank/DDBJ whole genome shotgun (WGS) entry which is preliminary data.</text>
</comment>
<dbReference type="SMART" id="SM00710">
    <property type="entry name" value="PbH1"/>
    <property type="match status" value="3"/>
</dbReference>
<evidence type="ECO:0000313" key="3">
    <source>
        <dbReference type="EMBL" id="MBD1387529.1"/>
    </source>
</evidence>
<sequence>MLLKKPLLLITILFFCSQICFGATFTVTSNADAGPGTLREALTNAAANGVATQDIIRFALPGPLVSDRIIRLKTQLPFVSSNLIIDGTTQTGAVFGVSDAKVVIEPETSPANFNGLNINGDIYNGYVAAKNIEIYGLYIRNFDKINRVDNPNPYANSGIYIIGDASFITIGAPGKGNVISGNSYGITNSYTNYYNGVSEIKIQSNIIGLLDDGFTENSNIYGINLSVNQNATIGGINANMGNVISANVTNIAISRIYNFTSPTNALIIQNNKIGTNFAGTADFKNIPLFVAATFGRMYGILIDGANGLTAKITDNIVSGQRYYGIYIDNATFEIEGNKIGTDKNGTTDLGNGAGIRVGANASGNIGGTAATAKNIIAYNSYGIDALNDAHALISRNSIFCNKEYGISVSTNYYNVPFIKVLGFSATKVSGVATPNSKIELFYADACGYVNCQGKTYITTVNSNANGEWTYSGTISSPVIATATDGNNNTSPFSSLEIADNDIEIKQFTCDYKGSITIKPAFTGLLFHWDKKEQNGSLTPIGDTKNIANLQPGSYQLTVQYPGGCQKSTKLFIINDQRISIQNTIPPVPVCRQKFFPVDVNFKGGTGNITFAWKNTTTGTIYSNKQAIVPGGTYTVTIADEAGCSVTSAPFTITPKPGPDYDLSTMDVATARCGIAEGSIKNITTYVGIGTLTYQWYDVNNNPLPGKTGKDLTGVKGGLYRLELRDQSQCSPYSTSYIAIQETNSVNITAGNITRPTCGLNNGAINSVYVDNADFFQWTGPNGPIPTNPNNYHDLSNLAEGQYTLYAKNTTTGCDNSKSFIVIRQLPETFSYTPNIVAASCDLSNGSIKLQFNGTITPQSYQWIDVNNIPVSNGNSNQITDLAPGFYRLLITDKYNCPSTLGPFEVKKTPLLVFADTNNPTPTADQCNQKLGHIDGVAVAGGVAPYTYTWTDEATGQQVGGNTPSLNGIGKGIYRLVVTDATPCAIPLVAGHIEIDNIQFVPATPVLTDKRICSPESVNLAVINPIAGNYNLYATETATEPLQKNAKGSFNVAVAETRDYYVSYNIGTCESLRTKVHVEVILVDVKFGNAFSPNQDGINDYWKITGLEKFPGSLVQVFTRGGQKVFESKQYATPFEGKQGSTLLPAGVYYYIINLNTPCDLLSGSVTIIR</sequence>
<dbReference type="RefSeq" id="WP_191177371.1">
    <property type="nucleotide sequence ID" value="NZ_JACWMW010000006.1"/>
</dbReference>
<dbReference type="Pfam" id="PF13585">
    <property type="entry name" value="CHU_C"/>
    <property type="match status" value="1"/>
</dbReference>
<feature type="domain" description="Ig-like" evidence="2">
    <location>
        <begin position="1001"/>
        <end position="1079"/>
    </location>
</feature>
<dbReference type="Proteomes" id="UP000618754">
    <property type="component" value="Unassembled WGS sequence"/>
</dbReference>
<feature type="chain" id="PRO_5045716847" evidence="1">
    <location>
        <begin position="23"/>
        <end position="1169"/>
    </location>
</feature>